<evidence type="ECO:0000256" key="1">
    <source>
        <dbReference type="SAM" id="SignalP"/>
    </source>
</evidence>
<dbReference type="SMART" id="SM00554">
    <property type="entry name" value="FAS1"/>
    <property type="match status" value="1"/>
</dbReference>
<dbReference type="EMBL" id="JBHRSB010000006">
    <property type="protein sequence ID" value="MFC3002106.1"/>
    <property type="molecule type" value="Genomic_DNA"/>
</dbReference>
<feature type="signal peptide" evidence="1">
    <location>
        <begin position="1"/>
        <end position="30"/>
    </location>
</feature>
<protein>
    <submittedName>
        <fullName evidence="3">Fasciclin domain-containing protein</fullName>
    </submittedName>
</protein>
<name>A0ABV7BYT4_9PROT</name>
<dbReference type="Gene3D" id="2.30.180.10">
    <property type="entry name" value="FAS1 domain"/>
    <property type="match status" value="1"/>
</dbReference>
<evidence type="ECO:0000313" key="3">
    <source>
        <dbReference type="EMBL" id="MFC3002106.1"/>
    </source>
</evidence>
<feature type="domain" description="FAS1" evidence="2">
    <location>
        <begin position="32"/>
        <end position="176"/>
    </location>
</feature>
<dbReference type="InterPro" id="IPR050904">
    <property type="entry name" value="Adhesion/Biosynth-related"/>
</dbReference>
<gene>
    <name evidence="3" type="ORF">ACFOD3_19540</name>
</gene>
<dbReference type="PANTHER" id="PTHR10900:SF122">
    <property type="entry name" value="FAS1 DOMAIN-CONTAINING PROTEIN"/>
    <property type="match status" value="1"/>
</dbReference>
<dbReference type="InterPro" id="IPR036378">
    <property type="entry name" value="FAS1_dom_sf"/>
</dbReference>
<dbReference type="Pfam" id="PF02469">
    <property type="entry name" value="Fasciclin"/>
    <property type="match status" value="1"/>
</dbReference>
<keyword evidence="4" id="KW-1185">Reference proteome</keyword>
<reference evidence="4" key="1">
    <citation type="journal article" date="2019" name="Int. J. Syst. Evol. Microbiol.">
        <title>The Global Catalogue of Microorganisms (GCM) 10K type strain sequencing project: providing services to taxonomists for standard genome sequencing and annotation.</title>
        <authorList>
            <consortium name="The Broad Institute Genomics Platform"/>
            <consortium name="The Broad Institute Genome Sequencing Center for Infectious Disease"/>
            <person name="Wu L."/>
            <person name="Ma J."/>
        </authorList>
    </citation>
    <scope>NUCLEOTIDE SEQUENCE [LARGE SCALE GENOMIC DNA]</scope>
    <source>
        <strain evidence="4">CGMCC 1.16855</strain>
    </source>
</reference>
<dbReference type="PROSITE" id="PS50213">
    <property type="entry name" value="FAS1"/>
    <property type="match status" value="1"/>
</dbReference>
<proteinExistence type="predicted"/>
<feature type="chain" id="PRO_5045061697" evidence="1">
    <location>
        <begin position="31"/>
        <end position="178"/>
    </location>
</feature>
<keyword evidence="1" id="KW-0732">Signal</keyword>
<evidence type="ECO:0000259" key="2">
    <source>
        <dbReference type="PROSITE" id="PS50213"/>
    </source>
</evidence>
<organism evidence="3 4">
    <name type="scientific">Falsiroseomonas tokyonensis</name>
    <dbReference type="NCBI Taxonomy" id="430521"/>
    <lineage>
        <taxon>Bacteria</taxon>
        <taxon>Pseudomonadati</taxon>
        <taxon>Pseudomonadota</taxon>
        <taxon>Alphaproteobacteria</taxon>
        <taxon>Acetobacterales</taxon>
        <taxon>Roseomonadaceae</taxon>
        <taxon>Falsiroseomonas</taxon>
    </lineage>
</organism>
<comment type="caution">
    <text evidence="3">The sequence shown here is derived from an EMBL/GenBank/DDBJ whole genome shotgun (WGS) entry which is preliminary data.</text>
</comment>
<dbReference type="SUPFAM" id="SSF82153">
    <property type="entry name" value="FAS1 domain"/>
    <property type="match status" value="1"/>
</dbReference>
<sequence>MTFRSSRLRLAAFSAIAVAIGAVSAPGASAQQRNCVDVLAGMNEFSRFISGVIRAHAVADVRNAHAITIFAPTNDALAGGARSVIIDRLFPMVDGNREADPVLAPAAFRAHVVQGRHDSAALGRAGELMTDAGTPLQLRQENGVLSVLVGGERMARVTRADIPCSNGVIHAIDAPLIR</sequence>
<evidence type="ECO:0000313" key="4">
    <source>
        <dbReference type="Proteomes" id="UP001595420"/>
    </source>
</evidence>
<dbReference type="PANTHER" id="PTHR10900">
    <property type="entry name" value="PERIOSTIN-RELATED"/>
    <property type="match status" value="1"/>
</dbReference>
<accession>A0ABV7BYT4</accession>
<dbReference type="InterPro" id="IPR000782">
    <property type="entry name" value="FAS1_domain"/>
</dbReference>
<dbReference type="Proteomes" id="UP001595420">
    <property type="component" value="Unassembled WGS sequence"/>
</dbReference>